<dbReference type="InterPro" id="IPR008160">
    <property type="entry name" value="Collagen"/>
</dbReference>
<sequence length="275" mass="26665">MRKKTAIIVAVILGVSTAGVAGAVATQHGGIADSAGVIHGCYSTHGATTGTVRVIGSNGDCRSTEQPIQWNEKGQDGSNGARGLAGATGAKGAKGATGVTGPVGPQGATGAVGPKGASGDNGSQGSTGATGAAGPAGNTVIKTWSATASIGQTVTLMTAGPFTYTGVCTAGPHAQTYVATSQANSSADSYSATSGYASGQKSPFGPGDGTLSIGYPSDNHITDGSPQWTGPYDGSDTQISGDGLTYINAFASVGTDQPTFSGACAFRGYATVVSS</sequence>
<accession>A0A6J6NQG4</accession>
<feature type="compositionally biased region" description="Low complexity" evidence="1">
    <location>
        <begin position="81"/>
        <end position="114"/>
    </location>
</feature>
<gene>
    <name evidence="2" type="ORF">UFOPK2399_00396</name>
</gene>
<name>A0A6J6NQG4_9ZZZZ</name>
<protein>
    <submittedName>
        <fullName evidence="2">Unannotated protein</fullName>
    </submittedName>
</protein>
<dbReference type="Pfam" id="PF01391">
    <property type="entry name" value="Collagen"/>
    <property type="match status" value="1"/>
</dbReference>
<feature type="compositionally biased region" description="Polar residues" evidence="1">
    <location>
        <begin position="60"/>
        <end position="69"/>
    </location>
</feature>
<organism evidence="2">
    <name type="scientific">freshwater metagenome</name>
    <dbReference type="NCBI Taxonomy" id="449393"/>
    <lineage>
        <taxon>unclassified sequences</taxon>
        <taxon>metagenomes</taxon>
        <taxon>ecological metagenomes</taxon>
    </lineage>
</organism>
<evidence type="ECO:0000256" key="1">
    <source>
        <dbReference type="SAM" id="MobiDB-lite"/>
    </source>
</evidence>
<feature type="region of interest" description="Disordered" evidence="1">
    <location>
        <begin position="58"/>
        <end position="135"/>
    </location>
</feature>
<proteinExistence type="predicted"/>
<dbReference type="EMBL" id="CAEZXP010000001">
    <property type="protein sequence ID" value="CAB4686563.1"/>
    <property type="molecule type" value="Genomic_DNA"/>
</dbReference>
<dbReference type="AlphaFoldDB" id="A0A6J6NQG4"/>
<evidence type="ECO:0000313" key="2">
    <source>
        <dbReference type="EMBL" id="CAB4686563.1"/>
    </source>
</evidence>
<reference evidence="2" key="1">
    <citation type="submission" date="2020-05" db="EMBL/GenBank/DDBJ databases">
        <authorList>
            <person name="Chiriac C."/>
            <person name="Salcher M."/>
            <person name="Ghai R."/>
            <person name="Kavagutti S V."/>
        </authorList>
    </citation>
    <scope>NUCLEOTIDE SEQUENCE</scope>
</reference>
<feature type="compositionally biased region" description="Low complexity" evidence="1">
    <location>
        <begin position="123"/>
        <end position="135"/>
    </location>
</feature>
<feature type="region of interest" description="Disordered" evidence="1">
    <location>
        <begin position="194"/>
        <end position="231"/>
    </location>
</feature>